<proteinExistence type="predicted"/>
<reference evidence="2" key="1">
    <citation type="journal article" date="2016" name="Nature">
        <title>Genome evolution in the allotetraploid frog Xenopus laevis.</title>
        <authorList>
            <person name="Session A.M."/>
            <person name="Uno Y."/>
            <person name="Kwon T."/>
            <person name="Chapman J.A."/>
            <person name="Toyoda A."/>
            <person name="Takahashi S."/>
            <person name="Fukui A."/>
            <person name="Hikosaka A."/>
            <person name="Suzuki A."/>
            <person name="Kondo M."/>
            <person name="van Heeringen S.J."/>
            <person name="Quigley I."/>
            <person name="Heinz S."/>
            <person name="Ogino H."/>
            <person name="Ochi H."/>
            <person name="Hellsten U."/>
            <person name="Lyons J.B."/>
            <person name="Simakov O."/>
            <person name="Putnam N."/>
            <person name="Stites J."/>
            <person name="Kuroki Y."/>
            <person name="Tanaka T."/>
            <person name="Michiue T."/>
            <person name="Watanabe M."/>
            <person name="Bogdanovic O."/>
            <person name="Lister R."/>
            <person name="Georgiou G."/>
            <person name="Paranjpe S.S."/>
            <person name="van Kruijsbergen I."/>
            <person name="Shu S."/>
            <person name="Carlson J."/>
            <person name="Kinoshita T."/>
            <person name="Ohta Y."/>
            <person name="Mawaribuchi S."/>
            <person name="Jenkins J."/>
            <person name="Grimwood J."/>
            <person name="Schmutz J."/>
            <person name="Mitros T."/>
            <person name="Mozaffari S.V."/>
            <person name="Suzuki Y."/>
            <person name="Haramoto Y."/>
            <person name="Yamamoto T.S."/>
            <person name="Takagi C."/>
            <person name="Heald R."/>
            <person name="Miller K."/>
            <person name="Haudenschild C."/>
            <person name="Kitzman J."/>
            <person name="Nakayama T."/>
            <person name="Izutsu Y."/>
            <person name="Robert J."/>
            <person name="Fortriede J."/>
            <person name="Burns K."/>
            <person name="Lotay V."/>
            <person name="Karimi K."/>
            <person name="Yasuoka Y."/>
            <person name="Dichmann D.S."/>
            <person name="Flajnik M.F."/>
            <person name="Houston D.W."/>
            <person name="Shendure J."/>
            <person name="DuPasquier L."/>
            <person name="Vize P.D."/>
            <person name="Zorn A.M."/>
            <person name="Ito M."/>
            <person name="Marcotte E.M."/>
            <person name="Wallingford J.B."/>
            <person name="Ito Y."/>
            <person name="Asashima M."/>
            <person name="Ueno N."/>
            <person name="Matsuda Y."/>
            <person name="Veenstra G.J."/>
            <person name="Fujiyama A."/>
            <person name="Harland R.M."/>
            <person name="Taira M."/>
            <person name="Rokhsar D.S."/>
        </authorList>
    </citation>
    <scope>NUCLEOTIDE SEQUENCE [LARGE SCALE GENOMIC DNA]</scope>
    <source>
        <strain evidence="2">J</strain>
    </source>
</reference>
<gene>
    <name evidence="1" type="ORF">XELAEV_18039297mg</name>
</gene>
<name>A0A974H811_XENLA</name>
<accession>A0A974H811</accession>
<sequence>MCKARLEEMSTNFIEHRYDRRLVKSQKERVKGVQKDDLLKGKVQIKREDRVQFVTTYNANSDHIRAILYKHWEILQKDGGFGTNTGP</sequence>
<protein>
    <submittedName>
        <fullName evidence="1">Uncharacterized protein</fullName>
    </submittedName>
</protein>
<evidence type="ECO:0000313" key="2">
    <source>
        <dbReference type="Proteomes" id="UP000694892"/>
    </source>
</evidence>
<organism evidence="1 2">
    <name type="scientific">Xenopus laevis</name>
    <name type="common">African clawed frog</name>
    <dbReference type="NCBI Taxonomy" id="8355"/>
    <lineage>
        <taxon>Eukaryota</taxon>
        <taxon>Metazoa</taxon>
        <taxon>Chordata</taxon>
        <taxon>Craniata</taxon>
        <taxon>Vertebrata</taxon>
        <taxon>Euteleostomi</taxon>
        <taxon>Amphibia</taxon>
        <taxon>Batrachia</taxon>
        <taxon>Anura</taxon>
        <taxon>Pipoidea</taxon>
        <taxon>Pipidae</taxon>
        <taxon>Xenopodinae</taxon>
        <taxon>Xenopus</taxon>
        <taxon>Xenopus</taxon>
    </lineage>
</organism>
<dbReference type="EMBL" id="CM004480">
    <property type="protein sequence ID" value="OCT68000.1"/>
    <property type="molecule type" value="Genomic_DNA"/>
</dbReference>
<dbReference type="AlphaFoldDB" id="A0A974H811"/>
<evidence type="ECO:0000313" key="1">
    <source>
        <dbReference type="EMBL" id="OCT68000.1"/>
    </source>
</evidence>
<dbReference type="Proteomes" id="UP000694892">
    <property type="component" value="Chromosome 8L"/>
</dbReference>